<keyword evidence="3" id="KW-0560">Oxidoreductase</keyword>
<evidence type="ECO:0000313" key="10">
    <source>
        <dbReference type="Proteomes" id="UP000663586"/>
    </source>
</evidence>
<dbReference type="SUPFAM" id="SSF52413">
    <property type="entry name" value="UDP-glucose/GDP-mannose dehydrogenase C-terminal domain"/>
    <property type="match status" value="1"/>
</dbReference>
<dbReference type="Pfam" id="PF03721">
    <property type="entry name" value="UDPG_MGDP_dh_N"/>
    <property type="match status" value="1"/>
</dbReference>
<evidence type="ECO:0000313" key="9">
    <source>
        <dbReference type="EMBL" id="QSG03009.1"/>
    </source>
</evidence>
<comment type="catalytic activity">
    <reaction evidence="6">
        <text>UDP-N-acetyl-alpha-D-mannosamine + 2 NAD(+) + H2O = UDP-N-acetyl-alpha-D-mannosaminouronate + 2 NADH + 3 H(+)</text>
        <dbReference type="Rhea" id="RHEA:25780"/>
        <dbReference type="ChEBI" id="CHEBI:15377"/>
        <dbReference type="ChEBI" id="CHEBI:15378"/>
        <dbReference type="ChEBI" id="CHEBI:57540"/>
        <dbReference type="ChEBI" id="CHEBI:57945"/>
        <dbReference type="ChEBI" id="CHEBI:68623"/>
        <dbReference type="ChEBI" id="CHEBI:70731"/>
        <dbReference type="EC" id="1.1.1.336"/>
    </reaction>
</comment>
<dbReference type="EC" id="1.1.1.336" evidence="1"/>
<dbReference type="Proteomes" id="UP000663586">
    <property type="component" value="Chromosome"/>
</dbReference>
<name>A0A897MVQ0_9EURY</name>
<evidence type="ECO:0000256" key="1">
    <source>
        <dbReference type="ARBA" id="ARBA00012935"/>
    </source>
</evidence>
<organism evidence="9 10">
    <name type="scientific">Natranaeroarchaeum sulfidigenes</name>
    <dbReference type="NCBI Taxonomy" id="2784880"/>
    <lineage>
        <taxon>Archaea</taxon>
        <taxon>Methanobacteriati</taxon>
        <taxon>Methanobacteriota</taxon>
        <taxon>Stenosarchaea group</taxon>
        <taxon>Halobacteria</taxon>
        <taxon>Halobacteriales</taxon>
        <taxon>Natronoarchaeaceae</taxon>
        <taxon>Natranaeroarchaeum</taxon>
    </lineage>
</organism>
<dbReference type="InterPro" id="IPR036291">
    <property type="entry name" value="NAD(P)-bd_dom_sf"/>
</dbReference>
<evidence type="ECO:0000256" key="5">
    <source>
        <dbReference type="ARBA" id="ARBA00030172"/>
    </source>
</evidence>
<dbReference type="GeneID" id="70685175"/>
<dbReference type="SUPFAM" id="SSF51735">
    <property type="entry name" value="NAD(P)-binding Rossmann-fold domains"/>
    <property type="match status" value="1"/>
</dbReference>
<dbReference type="SUPFAM" id="SSF48179">
    <property type="entry name" value="6-phosphogluconate dehydrogenase C-terminal domain-like"/>
    <property type="match status" value="1"/>
</dbReference>
<evidence type="ECO:0000256" key="4">
    <source>
        <dbReference type="ARBA" id="ARBA00023027"/>
    </source>
</evidence>
<sequence length="464" mass="49185">MSKTLQDTQCSRLYRSSATPDQQRAAFRSGEVPVAVYGLGRLGLSLSMVYASTTGHVVGVGNDQERVARIDDGECPVDDEPRLPSLVRTATTADALSVTTRTGAVAKEASVHVIAVETGIRSDNAPDFSELRTLLRDIAPALDSGDLVLVESIVPPGTCRDIVQPILLAGSDLDADEFGVAACPSRATPGRSLREMRGSYPKIVGGVDAESTLAAAVVYDELRVSEVVTVNTSTVAECARVVESVYRDVTIGLANELAGLADELGTDIPRAIEAANTHPRCDVPDPRPGTGGYDLPDTPYYLINECASSTPLIEAAREVNESMPEHLANALVRELAATDTHIEDAVVLLLGLSHHPNVGETRAAPSIELSNTLARFGATVVGVDPLVEDTSAFEDIYFAGVDHVREMDLDAVVVVTDHDVFDEFDWSVFDPPLVVLDGRGSLDGSADASLSAHHVTRFGVSSSN</sequence>
<reference evidence="9" key="1">
    <citation type="submission" date="2020-11" db="EMBL/GenBank/DDBJ databases">
        <title>Carbohydrate-dependent, anaerobic sulfur respiration: A novel catabolism in halophilic archaea.</title>
        <authorList>
            <person name="Sorokin D.Y."/>
            <person name="Messina E."/>
            <person name="Smedile F."/>
            <person name="La Cono V."/>
            <person name="Hallsworth J.E."/>
            <person name="Yakimov M.M."/>
        </authorList>
    </citation>
    <scope>NUCLEOTIDE SEQUENCE</scope>
    <source>
        <strain evidence="9">AArc-S</strain>
    </source>
</reference>
<keyword evidence="4" id="KW-0520">NAD</keyword>
<dbReference type="InterPro" id="IPR036220">
    <property type="entry name" value="UDP-Glc/GDP-Man_DH_C_sf"/>
</dbReference>
<dbReference type="GO" id="GO:0089714">
    <property type="term" value="F:UDP-N-acetyl-D-mannosamine dehydrogenase activity"/>
    <property type="evidence" value="ECO:0007669"/>
    <property type="project" value="UniProtKB-EC"/>
</dbReference>
<dbReference type="InterPro" id="IPR001732">
    <property type="entry name" value="UDP-Glc/GDP-Man_DH_N"/>
</dbReference>
<gene>
    <name evidence="9" type="primary">wecC2</name>
    <name evidence="9" type="ORF">AArcS_1799</name>
</gene>
<dbReference type="InterPro" id="IPR017476">
    <property type="entry name" value="UDP-Glc/GDP-Man"/>
</dbReference>
<dbReference type="NCBIfam" id="TIGR03026">
    <property type="entry name" value="NDP-sugDHase"/>
    <property type="match status" value="1"/>
</dbReference>
<dbReference type="Pfam" id="PF00984">
    <property type="entry name" value="UDPG_MGDP_dh"/>
    <property type="match status" value="1"/>
</dbReference>
<dbReference type="GO" id="GO:0016628">
    <property type="term" value="F:oxidoreductase activity, acting on the CH-CH group of donors, NAD or NADP as acceptor"/>
    <property type="evidence" value="ECO:0007669"/>
    <property type="project" value="InterPro"/>
</dbReference>
<evidence type="ECO:0000256" key="6">
    <source>
        <dbReference type="ARBA" id="ARBA00049130"/>
    </source>
</evidence>
<protein>
    <recommendedName>
        <fullName evidence="2">UDP-N-acetyl-D-mannosamine dehydrogenase</fullName>
        <ecNumber evidence="1">1.1.1.336</ecNumber>
    </recommendedName>
    <alternativeName>
        <fullName evidence="5">UDP-ManNAc 6-dehydrogenase</fullName>
    </alternativeName>
</protein>
<proteinExistence type="inferred from homology"/>
<dbReference type="PANTHER" id="PTHR43491:SF5">
    <property type="entry name" value="UDP-N-ACETYL-D-MANNOSAMINE DEHYDROGENASE"/>
    <property type="match status" value="1"/>
</dbReference>
<dbReference type="AlphaFoldDB" id="A0A897MVQ0"/>
<evidence type="ECO:0000256" key="2">
    <source>
        <dbReference type="ARBA" id="ARBA00016796"/>
    </source>
</evidence>
<dbReference type="PIRSF" id="PIRSF000124">
    <property type="entry name" value="UDPglc_GDPman_dh"/>
    <property type="match status" value="1"/>
</dbReference>
<evidence type="ECO:0000256" key="3">
    <source>
        <dbReference type="ARBA" id="ARBA00023002"/>
    </source>
</evidence>
<dbReference type="InterPro" id="IPR014027">
    <property type="entry name" value="UDP-Glc/GDP-Man_DH_C"/>
</dbReference>
<accession>A0A897MVQ0</accession>
<dbReference type="GO" id="GO:0051287">
    <property type="term" value="F:NAD binding"/>
    <property type="evidence" value="ECO:0007669"/>
    <property type="project" value="InterPro"/>
</dbReference>
<dbReference type="InterPro" id="IPR008927">
    <property type="entry name" value="6-PGluconate_DH-like_C_sf"/>
</dbReference>
<dbReference type="KEGG" id="hara:AArcS_1799"/>
<dbReference type="SMART" id="SM00984">
    <property type="entry name" value="UDPG_MGDP_dh_C"/>
    <property type="match status" value="1"/>
</dbReference>
<feature type="domain" description="UDP-glucose/GDP-mannose dehydrogenase C-terminal" evidence="8">
    <location>
        <begin position="348"/>
        <end position="444"/>
    </location>
</feature>
<dbReference type="Pfam" id="PF03720">
    <property type="entry name" value="UDPG_MGDP_dh_C"/>
    <property type="match status" value="1"/>
</dbReference>
<dbReference type="Gene3D" id="3.40.50.720">
    <property type="entry name" value="NAD(P)-binding Rossmann-like Domain"/>
    <property type="match status" value="2"/>
</dbReference>
<dbReference type="PANTHER" id="PTHR43491">
    <property type="entry name" value="UDP-N-ACETYL-D-MANNOSAMINE DEHYDROGENASE"/>
    <property type="match status" value="1"/>
</dbReference>
<evidence type="ECO:0000256" key="7">
    <source>
        <dbReference type="PIRNR" id="PIRNR000124"/>
    </source>
</evidence>
<comment type="similarity">
    <text evidence="7">Belongs to the UDP-glucose/GDP-mannose dehydrogenase family.</text>
</comment>
<dbReference type="InterPro" id="IPR014026">
    <property type="entry name" value="UDP-Glc/GDP-Man_DH_dimer"/>
</dbReference>
<dbReference type="PIRSF" id="PIRSF500136">
    <property type="entry name" value="UDP_ManNAc_DH"/>
    <property type="match status" value="1"/>
</dbReference>
<dbReference type="InterPro" id="IPR028359">
    <property type="entry name" value="UDP_ManNAc/GlcNAc_DH"/>
</dbReference>
<keyword evidence="10" id="KW-1185">Reference proteome</keyword>
<evidence type="ECO:0000259" key="8">
    <source>
        <dbReference type="SMART" id="SM00984"/>
    </source>
</evidence>
<dbReference type="EMBL" id="CP064786">
    <property type="protein sequence ID" value="QSG03009.1"/>
    <property type="molecule type" value="Genomic_DNA"/>
</dbReference>
<dbReference type="RefSeq" id="WP_238477076.1">
    <property type="nucleotide sequence ID" value="NZ_CP064786.1"/>
</dbReference>
<dbReference type="GO" id="GO:0000271">
    <property type="term" value="P:polysaccharide biosynthetic process"/>
    <property type="evidence" value="ECO:0007669"/>
    <property type="project" value="InterPro"/>
</dbReference>